<accession>A0ABQ6N3L2</accession>
<keyword evidence="2" id="KW-1185">Reference proteome</keyword>
<protein>
    <submittedName>
        <fullName evidence="1">Uncharacterized protein</fullName>
    </submittedName>
</protein>
<name>A0ABQ6N3L2_9STRA</name>
<proteinExistence type="predicted"/>
<comment type="caution">
    <text evidence="1">The sequence shown here is derived from an EMBL/GenBank/DDBJ whole genome shotgun (WGS) entry which is preliminary data.</text>
</comment>
<evidence type="ECO:0000313" key="1">
    <source>
        <dbReference type="EMBL" id="GMI39552.1"/>
    </source>
</evidence>
<dbReference type="InterPro" id="IPR023292">
    <property type="entry name" value="NTP_PyroPHydrolase-like_dom_sf"/>
</dbReference>
<reference evidence="1 2" key="1">
    <citation type="journal article" date="2023" name="Commun. Biol.">
        <title>Genome analysis of Parmales, the sister group of diatoms, reveals the evolutionary specialization of diatoms from phago-mixotrophs to photoautotrophs.</title>
        <authorList>
            <person name="Ban H."/>
            <person name="Sato S."/>
            <person name="Yoshikawa S."/>
            <person name="Yamada K."/>
            <person name="Nakamura Y."/>
            <person name="Ichinomiya M."/>
            <person name="Sato N."/>
            <person name="Blanc-Mathieu R."/>
            <person name="Endo H."/>
            <person name="Kuwata A."/>
            <person name="Ogata H."/>
        </authorList>
    </citation>
    <scope>NUCLEOTIDE SEQUENCE [LARGE SCALE GENOMIC DNA]</scope>
</reference>
<gene>
    <name evidence="1" type="ORF">TeGR_g14269</name>
</gene>
<dbReference type="Gene3D" id="1.10.3420.10">
    <property type="entry name" value="putative ntp pyrophosphohydrolase like domain"/>
    <property type="match status" value="1"/>
</dbReference>
<sequence length="143" mass="16014">MNDAETDFITKMILDEVMELMATRYPPAEAKAKMIEMIQKSKDIPKEDFSAQPTAELQELHEAAAQCDALVDVYYYSQNAACKKGMNMSAVFDVVHGANMAKRDPRTGEFIKRADGKIIKPEGWKAPDVEGEIVRQAREGSWA</sequence>
<dbReference type="EMBL" id="BRYB01000880">
    <property type="protein sequence ID" value="GMI39552.1"/>
    <property type="molecule type" value="Genomic_DNA"/>
</dbReference>
<evidence type="ECO:0000313" key="2">
    <source>
        <dbReference type="Proteomes" id="UP001165060"/>
    </source>
</evidence>
<dbReference type="Proteomes" id="UP001165060">
    <property type="component" value="Unassembled WGS sequence"/>
</dbReference>
<organism evidence="1 2">
    <name type="scientific">Tetraparma gracilis</name>
    <dbReference type="NCBI Taxonomy" id="2962635"/>
    <lineage>
        <taxon>Eukaryota</taxon>
        <taxon>Sar</taxon>
        <taxon>Stramenopiles</taxon>
        <taxon>Ochrophyta</taxon>
        <taxon>Bolidophyceae</taxon>
        <taxon>Parmales</taxon>
        <taxon>Triparmaceae</taxon>
        <taxon>Tetraparma</taxon>
    </lineage>
</organism>